<dbReference type="OrthoDB" id="539213at2759"/>
<protein>
    <submittedName>
        <fullName evidence="1">Uncharacterized protein</fullName>
    </submittedName>
</protein>
<organism evidence="1 2">
    <name type="scientific">Laccaria amethystina LaAM-08-1</name>
    <dbReference type="NCBI Taxonomy" id="1095629"/>
    <lineage>
        <taxon>Eukaryota</taxon>
        <taxon>Fungi</taxon>
        <taxon>Dikarya</taxon>
        <taxon>Basidiomycota</taxon>
        <taxon>Agaricomycotina</taxon>
        <taxon>Agaricomycetes</taxon>
        <taxon>Agaricomycetidae</taxon>
        <taxon>Agaricales</taxon>
        <taxon>Agaricineae</taxon>
        <taxon>Hydnangiaceae</taxon>
        <taxon>Laccaria</taxon>
    </lineage>
</organism>
<dbReference type="EMBL" id="KN838536">
    <property type="protein sequence ID" value="KIK10283.1"/>
    <property type="molecule type" value="Genomic_DNA"/>
</dbReference>
<name>A0A0C9YQE6_9AGAR</name>
<dbReference type="Proteomes" id="UP000054477">
    <property type="component" value="Unassembled WGS sequence"/>
</dbReference>
<reference evidence="1 2" key="1">
    <citation type="submission" date="2014-04" db="EMBL/GenBank/DDBJ databases">
        <authorList>
            <consortium name="DOE Joint Genome Institute"/>
            <person name="Kuo A."/>
            <person name="Kohler A."/>
            <person name="Nagy L.G."/>
            <person name="Floudas D."/>
            <person name="Copeland A."/>
            <person name="Barry K.W."/>
            <person name="Cichocki N."/>
            <person name="Veneault-Fourrey C."/>
            <person name="LaButti K."/>
            <person name="Lindquist E.A."/>
            <person name="Lipzen A."/>
            <person name="Lundell T."/>
            <person name="Morin E."/>
            <person name="Murat C."/>
            <person name="Sun H."/>
            <person name="Tunlid A."/>
            <person name="Henrissat B."/>
            <person name="Grigoriev I.V."/>
            <person name="Hibbett D.S."/>
            <person name="Martin F."/>
            <person name="Nordberg H.P."/>
            <person name="Cantor M.N."/>
            <person name="Hua S.X."/>
        </authorList>
    </citation>
    <scope>NUCLEOTIDE SEQUENCE [LARGE SCALE GENOMIC DNA]</scope>
    <source>
        <strain evidence="1 2">LaAM-08-1</strain>
    </source>
</reference>
<gene>
    <name evidence="1" type="ORF">K443DRAFT_81133</name>
</gene>
<proteinExistence type="predicted"/>
<evidence type="ECO:0000313" key="1">
    <source>
        <dbReference type="EMBL" id="KIK10283.1"/>
    </source>
</evidence>
<dbReference type="SUPFAM" id="SSF48403">
    <property type="entry name" value="Ankyrin repeat"/>
    <property type="match status" value="1"/>
</dbReference>
<dbReference type="HOGENOM" id="CLU_063486_0_0_1"/>
<sequence length="256" mass="29434">MEVGLQRLPIELLYELQLWALSPSLPLVSRRLFQVFKSASPHFHAQYILSRVSAPDSTDLSLIYTRALRYPLCSEDVLKSIQELLEGHEHSRVSTFCELPRRLFRTFIPRNDTSEWKWDDPPLPLLRYLYDNPGIPLPNINSHSGYALTRAVHARYIPLVRFLLDLGASPASKENLAVIVAIRQKDLALVKMLVEREDKASLDKGRVKKRKLEDRVLLDSRMLKVALKCDAMDIVEYLTQEKGVVPDIQTLKMMMV</sequence>
<accession>A0A0C9YQE6</accession>
<dbReference type="InterPro" id="IPR036770">
    <property type="entry name" value="Ankyrin_rpt-contain_sf"/>
</dbReference>
<keyword evidence="2" id="KW-1185">Reference proteome</keyword>
<dbReference type="STRING" id="1095629.A0A0C9YQE6"/>
<reference evidence="2" key="2">
    <citation type="submission" date="2015-01" db="EMBL/GenBank/DDBJ databases">
        <title>Evolutionary Origins and Diversification of the Mycorrhizal Mutualists.</title>
        <authorList>
            <consortium name="DOE Joint Genome Institute"/>
            <consortium name="Mycorrhizal Genomics Consortium"/>
            <person name="Kohler A."/>
            <person name="Kuo A."/>
            <person name="Nagy L.G."/>
            <person name="Floudas D."/>
            <person name="Copeland A."/>
            <person name="Barry K.W."/>
            <person name="Cichocki N."/>
            <person name="Veneault-Fourrey C."/>
            <person name="LaButti K."/>
            <person name="Lindquist E.A."/>
            <person name="Lipzen A."/>
            <person name="Lundell T."/>
            <person name="Morin E."/>
            <person name="Murat C."/>
            <person name="Riley R."/>
            <person name="Ohm R."/>
            <person name="Sun H."/>
            <person name="Tunlid A."/>
            <person name="Henrissat B."/>
            <person name="Grigoriev I.V."/>
            <person name="Hibbett D.S."/>
            <person name="Martin F."/>
        </authorList>
    </citation>
    <scope>NUCLEOTIDE SEQUENCE [LARGE SCALE GENOMIC DNA]</scope>
    <source>
        <strain evidence="2">LaAM-08-1</strain>
    </source>
</reference>
<dbReference type="AlphaFoldDB" id="A0A0C9YQE6"/>
<dbReference type="Gene3D" id="1.25.40.20">
    <property type="entry name" value="Ankyrin repeat-containing domain"/>
    <property type="match status" value="1"/>
</dbReference>
<evidence type="ECO:0000313" key="2">
    <source>
        <dbReference type="Proteomes" id="UP000054477"/>
    </source>
</evidence>